<proteinExistence type="predicted"/>
<feature type="compositionally biased region" description="Low complexity" evidence="1">
    <location>
        <begin position="76"/>
        <end position="96"/>
    </location>
</feature>
<evidence type="ECO:0000313" key="3">
    <source>
        <dbReference type="Proteomes" id="UP001353858"/>
    </source>
</evidence>
<gene>
    <name evidence="2" type="ORF">RN001_005780</name>
</gene>
<feature type="region of interest" description="Disordered" evidence="1">
    <location>
        <begin position="76"/>
        <end position="98"/>
    </location>
</feature>
<dbReference type="EMBL" id="JARPUR010000002">
    <property type="protein sequence ID" value="KAK4882461.1"/>
    <property type="molecule type" value="Genomic_DNA"/>
</dbReference>
<evidence type="ECO:0000313" key="2">
    <source>
        <dbReference type="EMBL" id="KAK4882461.1"/>
    </source>
</evidence>
<accession>A0AAN7PHI1</accession>
<protein>
    <submittedName>
        <fullName evidence="2">Uncharacterized protein</fullName>
    </submittedName>
</protein>
<evidence type="ECO:0000256" key="1">
    <source>
        <dbReference type="SAM" id="MobiDB-lite"/>
    </source>
</evidence>
<dbReference type="AlphaFoldDB" id="A0AAN7PHI1"/>
<name>A0AAN7PHI1_9COLE</name>
<sequence>MSQQYKCGFCGFLLNSFCDNVLEHECFRHYNQNNHNLVSDEEGILTIASQPPPDPGFRYFNLMRFLDDNITRQQTVSSISLPSPSVSSDLESSSTEPAELQQKDLLSTITKKRKEDEKQEFHKILLDALEKPQPMQGLDGFLIRLGESLKRFPYRERSRLEIEIMQLVCDRDELNIL</sequence>
<reference evidence="3" key="1">
    <citation type="submission" date="2023-01" db="EMBL/GenBank/DDBJ databases">
        <title>Key to firefly adult light organ development and bioluminescence: homeobox transcription factors regulate luciferase expression and transportation to peroxisome.</title>
        <authorList>
            <person name="Fu X."/>
        </authorList>
    </citation>
    <scope>NUCLEOTIDE SEQUENCE [LARGE SCALE GENOMIC DNA]</scope>
</reference>
<keyword evidence="3" id="KW-1185">Reference proteome</keyword>
<dbReference type="Proteomes" id="UP001353858">
    <property type="component" value="Unassembled WGS sequence"/>
</dbReference>
<comment type="caution">
    <text evidence="2">The sequence shown here is derived from an EMBL/GenBank/DDBJ whole genome shotgun (WGS) entry which is preliminary data.</text>
</comment>
<organism evidence="2 3">
    <name type="scientific">Aquatica leii</name>
    <dbReference type="NCBI Taxonomy" id="1421715"/>
    <lineage>
        <taxon>Eukaryota</taxon>
        <taxon>Metazoa</taxon>
        <taxon>Ecdysozoa</taxon>
        <taxon>Arthropoda</taxon>
        <taxon>Hexapoda</taxon>
        <taxon>Insecta</taxon>
        <taxon>Pterygota</taxon>
        <taxon>Neoptera</taxon>
        <taxon>Endopterygota</taxon>
        <taxon>Coleoptera</taxon>
        <taxon>Polyphaga</taxon>
        <taxon>Elateriformia</taxon>
        <taxon>Elateroidea</taxon>
        <taxon>Lampyridae</taxon>
        <taxon>Luciolinae</taxon>
        <taxon>Aquatica</taxon>
    </lineage>
</organism>